<proteinExistence type="predicted"/>
<keyword evidence="2" id="KW-0614">Plasmid</keyword>
<geneLocation type="plasmid" evidence="2">
    <name>pSG3</name>
</geneLocation>
<organism evidence="2">
    <name type="scientific">Sodalis glossinidius</name>
    <dbReference type="NCBI Taxonomy" id="63612"/>
    <lineage>
        <taxon>Bacteria</taxon>
        <taxon>Pseudomonadati</taxon>
        <taxon>Pseudomonadota</taxon>
        <taxon>Gammaproteobacteria</taxon>
        <taxon>Enterobacterales</taxon>
        <taxon>Bruguierivoracaceae</taxon>
        <taxon>Sodalis</taxon>
    </lineage>
</organism>
<gene>
    <name evidence="2" type="ORF">pSG3.20</name>
</gene>
<dbReference type="EMBL" id="AJ868437">
    <property type="protein sequence ID" value="CAI59411.1"/>
    <property type="molecule type" value="Genomic_DNA"/>
</dbReference>
<protein>
    <submittedName>
        <fullName evidence="2">Uncharacterized protein</fullName>
    </submittedName>
</protein>
<evidence type="ECO:0000313" key="2">
    <source>
        <dbReference type="EMBL" id="CAI59411.1"/>
    </source>
</evidence>
<reference evidence="2" key="1">
    <citation type="journal article" date="2005" name="J. Bacteriol.">
        <title>Extrachromosomal DNA of the symbiont Sodalis glossinidius.</title>
        <authorList>
            <person name="Darby A.C."/>
            <person name="Lagnel J."/>
            <person name="Matthew C.Z."/>
            <person name="Bourtzis K."/>
            <person name="Maudlin I."/>
            <person name="Welburn S.C."/>
        </authorList>
    </citation>
    <scope>NUCLEOTIDE SEQUENCE [LARGE SCALE GENOMIC DNA]</scope>
    <source>
        <plasmid evidence="2">pSG3</plasmid>
    </source>
</reference>
<sequence>MEIKFKDRWTRDEISIYVFTLLDNMEENGVEYLVDVSLSFRAEDCDFDEKLLLTDNDYPVEVIEVENPRPSVKTESAQKSGKTKSKAPVIDIANFKRRKDGT</sequence>
<name>Q4LBS3_SODGL</name>
<dbReference type="AlphaFoldDB" id="Q4LBS3"/>
<accession>Q4LBS3</accession>
<feature type="region of interest" description="Disordered" evidence="1">
    <location>
        <begin position="69"/>
        <end position="102"/>
    </location>
</feature>
<evidence type="ECO:0000256" key="1">
    <source>
        <dbReference type="SAM" id="MobiDB-lite"/>
    </source>
</evidence>